<evidence type="ECO:0000313" key="2">
    <source>
        <dbReference type="EMBL" id="GCL37352.1"/>
    </source>
</evidence>
<feature type="transmembrane region" description="Helical" evidence="1">
    <location>
        <begin position="15"/>
        <end position="33"/>
    </location>
</feature>
<proteinExistence type="predicted"/>
<dbReference type="AlphaFoldDB" id="A0A479ZYP7"/>
<keyword evidence="1" id="KW-0812">Transmembrane</keyword>
<accession>A0A479ZYP7</accession>
<name>A0A479ZYP7_9CYAN</name>
<evidence type="ECO:0000313" key="3">
    <source>
        <dbReference type="Proteomes" id="UP000300142"/>
    </source>
</evidence>
<feature type="transmembrane region" description="Helical" evidence="1">
    <location>
        <begin position="40"/>
        <end position="57"/>
    </location>
</feature>
<keyword evidence="1" id="KW-1133">Transmembrane helix</keyword>
<reference evidence="3" key="1">
    <citation type="submission" date="2019-02" db="EMBL/GenBank/DDBJ databases">
        <title>Draft genome sequence of Sphaerospermopsis reniformis NIES-1949.</title>
        <authorList>
            <person name="Yamaguchi H."/>
            <person name="Suzuki S."/>
            <person name="Kawachi M."/>
        </authorList>
    </citation>
    <scope>NUCLEOTIDE SEQUENCE [LARGE SCALE GENOMIC DNA]</scope>
    <source>
        <strain evidence="3">NIES-1949</strain>
    </source>
</reference>
<keyword evidence="3" id="KW-1185">Reference proteome</keyword>
<keyword evidence="1" id="KW-0472">Membrane</keyword>
<dbReference type="EMBL" id="BJCE01000073">
    <property type="protein sequence ID" value="GCL37352.1"/>
    <property type="molecule type" value="Genomic_DNA"/>
</dbReference>
<organism evidence="2 3">
    <name type="scientific">Sphaerospermopsis reniformis</name>
    <dbReference type="NCBI Taxonomy" id="531300"/>
    <lineage>
        <taxon>Bacteria</taxon>
        <taxon>Bacillati</taxon>
        <taxon>Cyanobacteriota</taxon>
        <taxon>Cyanophyceae</taxon>
        <taxon>Nostocales</taxon>
        <taxon>Aphanizomenonaceae</taxon>
        <taxon>Sphaerospermopsis</taxon>
    </lineage>
</organism>
<gene>
    <name evidence="2" type="ORF">SR1949_24600</name>
</gene>
<comment type="caution">
    <text evidence="2">The sequence shown here is derived from an EMBL/GenBank/DDBJ whole genome shotgun (WGS) entry which is preliminary data.</text>
</comment>
<evidence type="ECO:0000256" key="1">
    <source>
        <dbReference type="SAM" id="Phobius"/>
    </source>
</evidence>
<sequence>MDFNHEAVSSGLGKMPLFFLIPLFTGLITGYFWNKHNDEVAYISGVLTAVTLILSLIVAPWQIQLSLLVFVLLFSNKLLKKYY</sequence>
<dbReference type="Proteomes" id="UP000300142">
    <property type="component" value="Unassembled WGS sequence"/>
</dbReference>
<protein>
    <submittedName>
        <fullName evidence="2">Uncharacterized protein</fullName>
    </submittedName>
</protein>